<feature type="region of interest" description="Disordered" evidence="5">
    <location>
        <begin position="24"/>
        <end position="44"/>
    </location>
</feature>
<dbReference type="Gene3D" id="1.20.1720.10">
    <property type="entry name" value="Multidrug resistance protein D"/>
    <property type="match status" value="1"/>
</dbReference>
<dbReference type="SUPFAM" id="SSF103473">
    <property type="entry name" value="MFS general substrate transporter"/>
    <property type="match status" value="1"/>
</dbReference>
<name>A0A8H8U3D2_9HELO</name>
<feature type="compositionally biased region" description="Low complexity" evidence="5">
    <location>
        <begin position="24"/>
        <end position="38"/>
    </location>
</feature>
<proteinExistence type="predicted"/>
<keyword evidence="2 6" id="KW-0812">Transmembrane</keyword>
<dbReference type="InterPro" id="IPR011701">
    <property type="entry name" value="MFS"/>
</dbReference>
<evidence type="ECO:0000256" key="5">
    <source>
        <dbReference type="SAM" id="MobiDB-lite"/>
    </source>
</evidence>
<dbReference type="EMBL" id="QGMI01001833">
    <property type="protein sequence ID" value="TVY32138.1"/>
    <property type="molecule type" value="Genomic_DNA"/>
</dbReference>
<feature type="transmembrane region" description="Helical" evidence="6">
    <location>
        <begin position="212"/>
        <end position="232"/>
    </location>
</feature>
<dbReference type="Pfam" id="PF07690">
    <property type="entry name" value="MFS_1"/>
    <property type="match status" value="1"/>
</dbReference>
<feature type="transmembrane region" description="Helical" evidence="6">
    <location>
        <begin position="385"/>
        <end position="403"/>
    </location>
</feature>
<comment type="caution">
    <text evidence="8">The sequence shown here is derived from an EMBL/GenBank/DDBJ whole genome shotgun (WGS) entry which is preliminary data.</text>
</comment>
<comment type="subcellular location">
    <subcellularLocation>
        <location evidence="1">Membrane</location>
        <topology evidence="1">Multi-pass membrane protein</topology>
    </subcellularLocation>
</comment>
<evidence type="ECO:0000256" key="6">
    <source>
        <dbReference type="SAM" id="Phobius"/>
    </source>
</evidence>
<dbReference type="AlphaFoldDB" id="A0A8H8U3D2"/>
<dbReference type="InterPro" id="IPR036259">
    <property type="entry name" value="MFS_trans_sf"/>
</dbReference>
<feature type="transmembrane region" description="Helical" evidence="6">
    <location>
        <begin position="516"/>
        <end position="539"/>
    </location>
</feature>
<gene>
    <name evidence="8" type="primary">FUS6_7</name>
    <name evidence="8" type="ORF">LOCC1_G008196</name>
</gene>
<keyword evidence="9" id="KW-1185">Reference proteome</keyword>
<dbReference type="InterPro" id="IPR020846">
    <property type="entry name" value="MFS_dom"/>
</dbReference>
<feature type="transmembrane region" description="Helical" evidence="6">
    <location>
        <begin position="181"/>
        <end position="200"/>
    </location>
</feature>
<reference evidence="8 9" key="1">
    <citation type="submission" date="2018-05" db="EMBL/GenBank/DDBJ databases">
        <title>Genome sequencing and assembly of the regulated plant pathogen Lachnellula willkommii and related sister species for the development of diagnostic species identification markers.</title>
        <authorList>
            <person name="Giroux E."/>
            <person name="Bilodeau G."/>
        </authorList>
    </citation>
    <scope>NUCLEOTIDE SEQUENCE [LARGE SCALE GENOMIC DNA]</scope>
    <source>
        <strain evidence="8 9">CBS 160.35</strain>
    </source>
</reference>
<feature type="transmembrane region" description="Helical" evidence="6">
    <location>
        <begin position="320"/>
        <end position="340"/>
    </location>
</feature>
<feature type="transmembrane region" description="Helical" evidence="6">
    <location>
        <begin position="244"/>
        <end position="267"/>
    </location>
</feature>
<dbReference type="GO" id="GO:0005886">
    <property type="term" value="C:plasma membrane"/>
    <property type="evidence" value="ECO:0007669"/>
    <property type="project" value="TreeGrafter"/>
</dbReference>
<evidence type="ECO:0000313" key="8">
    <source>
        <dbReference type="EMBL" id="TVY32138.1"/>
    </source>
</evidence>
<feature type="transmembrane region" description="Helical" evidence="6">
    <location>
        <begin position="409"/>
        <end position="436"/>
    </location>
</feature>
<feature type="domain" description="Major facilitator superfamily (MFS) profile" evidence="7">
    <location>
        <begin position="58"/>
        <end position="543"/>
    </location>
</feature>
<protein>
    <submittedName>
        <fullName evidence="8">Efflux pump</fullName>
    </submittedName>
</protein>
<sequence>MADFSPDDRVIDLDAAISLISKNSLDTDPTTTPSSPSPESGWTDKQSNLLPHKKLLIVFPVIAIVQFTSYLDQSTISTAVPTIGAELQLGGNVSWVPTSFLIASTCTQLVNGRLSDIFGRKELLLCALGLLALGNLFAGFAQNGATLYAFRALSGLGGGAINALVMIIISDITTLQQRGKYNGYIGAAVAFGNAIGPWMGGAFTSRFGWRWAIWYNVPWIAIVIALAFLVLPKSQTTGNVGSKLHLVDWLGVAVSVAMVLMLLIPLSQGGAALPWDSPLVIGMLVTGVLLMGVFLLIEWKFAKLPVVPLHLFTISRSANIILLQSALFGFVFWGNLYYIPFYMQNVLGYTPVISGALIIPLVSCQGIGSIIAGRLISSSGRYNPVIRTAQLLWLIGACLQITYTRHTPGWQIITFGLLQGLGVGGAFQPSLVALLAHSNKADRAVANCLRNFIRTLGGAVGLTVSGTMLNNGLRARLAGMLPDATIALLTASTSEVSDVHLSPVEREGVLDAYMNGIHIIFTTYAFIMAVSFLLAWLVVDDGLAERDAPERVKMGRMDVA</sequence>
<organism evidence="8 9">
    <name type="scientific">Lachnellula occidentalis</name>
    <dbReference type="NCBI Taxonomy" id="215460"/>
    <lineage>
        <taxon>Eukaryota</taxon>
        <taxon>Fungi</taxon>
        <taxon>Dikarya</taxon>
        <taxon>Ascomycota</taxon>
        <taxon>Pezizomycotina</taxon>
        <taxon>Leotiomycetes</taxon>
        <taxon>Helotiales</taxon>
        <taxon>Lachnaceae</taxon>
        <taxon>Lachnellula</taxon>
    </lineage>
</organism>
<feature type="transmembrane region" description="Helical" evidence="6">
    <location>
        <begin position="148"/>
        <end position="169"/>
    </location>
</feature>
<dbReference type="PANTHER" id="PTHR23501:SF78">
    <property type="entry name" value="MAJOR FACILITATOR SUPERFAMILY (MFS) PROFILE DOMAIN-CONTAINING PROTEIN-RELATED"/>
    <property type="match status" value="1"/>
</dbReference>
<dbReference type="Gene3D" id="1.20.1250.20">
    <property type="entry name" value="MFS general substrate transporter like domains"/>
    <property type="match status" value="1"/>
</dbReference>
<keyword evidence="3 6" id="KW-1133">Transmembrane helix</keyword>
<evidence type="ECO:0000256" key="1">
    <source>
        <dbReference type="ARBA" id="ARBA00004141"/>
    </source>
</evidence>
<feature type="transmembrane region" description="Helical" evidence="6">
    <location>
        <begin position="123"/>
        <end position="142"/>
    </location>
</feature>
<dbReference type="OrthoDB" id="6770063at2759"/>
<dbReference type="PANTHER" id="PTHR23501">
    <property type="entry name" value="MAJOR FACILITATOR SUPERFAMILY"/>
    <property type="match status" value="1"/>
</dbReference>
<accession>A0A8H8U3D2</accession>
<dbReference type="PRINTS" id="PR01036">
    <property type="entry name" value="TCRTETB"/>
</dbReference>
<dbReference type="PROSITE" id="PS50850">
    <property type="entry name" value="MFS"/>
    <property type="match status" value="1"/>
</dbReference>
<evidence type="ECO:0000256" key="2">
    <source>
        <dbReference type="ARBA" id="ARBA00022692"/>
    </source>
</evidence>
<feature type="transmembrane region" description="Helical" evidence="6">
    <location>
        <begin position="279"/>
        <end position="299"/>
    </location>
</feature>
<keyword evidence="4 6" id="KW-0472">Membrane</keyword>
<evidence type="ECO:0000256" key="4">
    <source>
        <dbReference type="ARBA" id="ARBA00023136"/>
    </source>
</evidence>
<dbReference type="GO" id="GO:0022857">
    <property type="term" value="F:transmembrane transporter activity"/>
    <property type="evidence" value="ECO:0007669"/>
    <property type="project" value="InterPro"/>
</dbReference>
<feature type="transmembrane region" description="Helical" evidence="6">
    <location>
        <begin position="352"/>
        <end position="373"/>
    </location>
</feature>
<dbReference type="Proteomes" id="UP000443090">
    <property type="component" value="Unassembled WGS sequence"/>
</dbReference>
<evidence type="ECO:0000259" key="7">
    <source>
        <dbReference type="PROSITE" id="PS50850"/>
    </source>
</evidence>
<evidence type="ECO:0000256" key="3">
    <source>
        <dbReference type="ARBA" id="ARBA00022989"/>
    </source>
</evidence>
<evidence type="ECO:0000313" key="9">
    <source>
        <dbReference type="Proteomes" id="UP000443090"/>
    </source>
</evidence>